<dbReference type="EMBL" id="CABVPW010000080">
    <property type="protein sequence ID" value="VWC51982.1"/>
    <property type="molecule type" value="Genomic_DNA"/>
</dbReference>
<protein>
    <submittedName>
        <fullName evidence="1">Uncharacterized protein</fullName>
    </submittedName>
</protein>
<accession>A0A6P2T2L7</accession>
<gene>
    <name evidence="1" type="ORF">BLA23254_07954</name>
</gene>
<dbReference type="RefSeq" id="WP_175035831.1">
    <property type="nucleotide sequence ID" value="NZ_CABVPW010000080.1"/>
</dbReference>
<reference evidence="1 2" key="1">
    <citation type="submission" date="2019-09" db="EMBL/GenBank/DDBJ databases">
        <authorList>
            <person name="Depoorter E."/>
        </authorList>
    </citation>
    <scope>NUCLEOTIDE SEQUENCE [LARGE SCALE GENOMIC DNA]</scope>
    <source>
        <strain evidence="1">LMG 23254</strain>
    </source>
</reference>
<name>A0A6P2T2L7_BURL3</name>
<evidence type="ECO:0000313" key="2">
    <source>
        <dbReference type="Proteomes" id="UP000494218"/>
    </source>
</evidence>
<evidence type="ECO:0000313" key="1">
    <source>
        <dbReference type="EMBL" id="VWC51982.1"/>
    </source>
</evidence>
<dbReference type="Proteomes" id="UP000494218">
    <property type="component" value="Unassembled WGS sequence"/>
</dbReference>
<organism evidence="1 2">
    <name type="scientific">Burkholderia lata (strain ATCC 17760 / DSM 23089 / LMG 22485 / NCIMB 9086 / R18194 / 383)</name>
    <dbReference type="NCBI Taxonomy" id="482957"/>
    <lineage>
        <taxon>Bacteria</taxon>
        <taxon>Pseudomonadati</taxon>
        <taxon>Pseudomonadota</taxon>
        <taxon>Betaproteobacteria</taxon>
        <taxon>Burkholderiales</taxon>
        <taxon>Burkholderiaceae</taxon>
        <taxon>Burkholderia</taxon>
        <taxon>Burkholderia cepacia complex</taxon>
    </lineage>
</organism>
<sequence length="64" mass="6691">MSGIEVLSGKQEHAKVAMYLCAKADIGEVDGCVSEMASGLLVRDREVLAPLLAEKSDKVAAQSA</sequence>
<dbReference type="AlphaFoldDB" id="A0A6P2T2L7"/>
<proteinExistence type="predicted"/>